<proteinExistence type="inferred from homology"/>
<protein>
    <recommendedName>
        <fullName evidence="3">beta-N-acetylhexosaminidase</fullName>
        <ecNumber evidence="3">3.2.1.52</ecNumber>
    </recommendedName>
</protein>
<dbReference type="Proteomes" id="UP000199092">
    <property type="component" value="Chromosome I"/>
</dbReference>
<dbReference type="RefSeq" id="WP_157720247.1">
    <property type="nucleotide sequence ID" value="NZ_LT629749.1"/>
</dbReference>
<feature type="region of interest" description="Disordered" evidence="6">
    <location>
        <begin position="37"/>
        <end position="94"/>
    </location>
</feature>
<dbReference type="PANTHER" id="PTHR30480">
    <property type="entry name" value="BETA-HEXOSAMINIDASE-RELATED"/>
    <property type="match status" value="1"/>
</dbReference>
<keyword evidence="4" id="KW-0378">Hydrolase</keyword>
<evidence type="ECO:0000256" key="5">
    <source>
        <dbReference type="ARBA" id="ARBA00023295"/>
    </source>
</evidence>
<dbReference type="STRING" id="546871.SAMN04488543_0438"/>
<comment type="catalytic activity">
    <reaction evidence="1">
        <text>Hydrolysis of terminal non-reducing N-acetyl-D-hexosamine residues in N-acetyl-beta-D-hexosaminides.</text>
        <dbReference type="EC" id="3.2.1.52"/>
    </reaction>
</comment>
<reference evidence="8 9" key="1">
    <citation type="submission" date="2016-10" db="EMBL/GenBank/DDBJ databases">
        <authorList>
            <person name="de Groot N.N."/>
        </authorList>
    </citation>
    <scope>NUCLEOTIDE SEQUENCE [LARGE SCALE GENOMIC DNA]</scope>
    <source>
        <strain evidence="8 9">DSM 21741</strain>
    </source>
</reference>
<sequence length="441" mass="43932">MSSSMPVRRRLRPGLTALVLGPLLVGLGSCGVLGAAPAPSTSSAAAPTGASPAAPSSSPAGGPSASASASAGGPAGPASTPSGTPSSGATPAGDAAGRCAALVRRLTPEERVGQLLMVAVTSTGMTAEQAAAVGRTQAGSVILLGNSTAGLKAVQGVVADVRAAAVRPQRVNVLLAADQEGGLVQRLAGEGFSDIPSAQQQARLSDEELASKAETWGDQLDRAGINADLAPVADVVPRELAAVNEPIAGLRRGYGSSPSVVAAKVDAFTSGLGEAGIATAVKHFPGIGKVRGNTDTATRVVDTTTTRRDPGLAGFRAAVDAGVDMVMVSSVVYTKIDRARQAAFSATVVDGMIRGDLGFDGVVISDDLAAAAVQDFTPGRRVVGFVRAGGDLAIVGDPTEATTMAQALVERAAADPAFATRVDESAARVLALKDRRGLADC</sequence>
<evidence type="ECO:0000256" key="3">
    <source>
        <dbReference type="ARBA" id="ARBA00012663"/>
    </source>
</evidence>
<dbReference type="AlphaFoldDB" id="A0A1H1LU36"/>
<dbReference type="InterPro" id="IPR017853">
    <property type="entry name" value="GH"/>
</dbReference>
<evidence type="ECO:0000313" key="9">
    <source>
        <dbReference type="Proteomes" id="UP000199092"/>
    </source>
</evidence>
<comment type="similarity">
    <text evidence="2">Belongs to the glycosyl hydrolase 3 family.</text>
</comment>
<keyword evidence="5" id="KW-0326">Glycosidase</keyword>
<evidence type="ECO:0000256" key="4">
    <source>
        <dbReference type="ARBA" id="ARBA00022801"/>
    </source>
</evidence>
<dbReference type="PANTHER" id="PTHR30480:SF13">
    <property type="entry name" value="BETA-HEXOSAMINIDASE"/>
    <property type="match status" value="1"/>
</dbReference>
<gene>
    <name evidence="8" type="ORF">SAMN04488543_0438</name>
</gene>
<evidence type="ECO:0000259" key="7">
    <source>
        <dbReference type="Pfam" id="PF00933"/>
    </source>
</evidence>
<dbReference type="Pfam" id="PF00933">
    <property type="entry name" value="Glyco_hydro_3"/>
    <property type="match status" value="1"/>
</dbReference>
<keyword evidence="9" id="KW-1185">Reference proteome</keyword>
<dbReference type="InterPro" id="IPR036962">
    <property type="entry name" value="Glyco_hydro_3_N_sf"/>
</dbReference>
<dbReference type="InterPro" id="IPR001764">
    <property type="entry name" value="Glyco_hydro_3_N"/>
</dbReference>
<evidence type="ECO:0000313" key="8">
    <source>
        <dbReference type="EMBL" id="SDR78031.1"/>
    </source>
</evidence>
<dbReference type="SUPFAM" id="SSF51445">
    <property type="entry name" value="(Trans)glycosidases"/>
    <property type="match status" value="1"/>
</dbReference>
<name>A0A1H1LU36_9ACTN</name>
<dbReference type="PROSITE" id="PS00775">
    <property type="entry name" value="GLYCOSYL_HYDROL_F3"/>
    <property type="match status" value="1"/>
</dbReference>
<dbReference type="Gene3D" id="3.20.20.300">
    <property type="entry name" value="Glycoside hydrolase, family 3, N-terminal domain"/>
    <property type="match status" value="1"/>
</dbReference>
<dbReference type="GO" id="GO:0009254">
    <property type="term" value="P:peptidoglycan turnover"/>
    <property type="evidence" value="ECO:0007669"/>
    <property type="project" value="TreeGrafter"/>
</dbReference>
<feature type="compositionally biased region" description="Low complexity" evidence="6">
    <location>
        <begin position="37"/>
        <end position="93"/>
    </location>
</feature>
<dbReference type="InterPro" id="IPR050226">
    <property type="entry name" value="NagZ_Beta-hexosaminidase"/>
</dbReference>
<dbReference type="InterPro" id="IPR019800">
    <property type="entry name" value="Glyco_hydro_3_AS"/>
</dbReference>
<dbReference type="GO" id="GO:0004563">
    <property type="term" value="F:beta-N-acetylhexosaminidase activity"/>
    <property type="evidence" value="ECO:0007669"/>
    <property type="project" value="UniProtKB-EC"/>
</dbReference>
<dbReference type="OrthoDB" id="9805821at2"/>
<accession>A0A1H1LU36</accession>
<dbReference type="EMBL" id="LT629749">
    <property type="protein sequence ID" value="SDR78031.1"/>
    <property type="molecule type" value="Genomic_DNA"/>
</dbReference>
<dbReference type="EC" id="3.2.1.52" evidence="3"/>
<evidence type="ECO:0000256" key="1">
    <source>
        <dbReference type="ARBA" id="ARBA00001231"/>
    </source>
</evidence>
<feature type="domain" description="Glycoside hydrolase family 3 N-terminal" evidence="7">
    <location>
        <begin position="109"/>
        <end position="431"/>
    </location>
</feature>
<evidence type="ECO:0000256" key="6">
    <source>
        <dbReference type="SAM" id="MobiDB-lite"/>
    </source>
</evidence>
<evidence type="ECO:0000256" key="2">
    <source>
        <dbReference type="ARBA" id="ARBA00005336"/>
    </source>
</evidence>
<organism evidence="8 9">
    <name type="scientific">Friedmanniella luteola</name>
    <dbReference type="NCBI Taxonomy" id="546871"/>
    <lineage>
        <taxon>Bacteria</taxon>
        <taxon>Bacillati</taxon>
        <taxon>Actinomycetota</taxon>
        <taxon>Actinomycetes</taxon>
        <taxon>Propionibacteriales</taxon>
        <taxon>Nocardioidaceae</taxon>
        <taxon>Friedmanniella</taxon>
    </lineage>
</organism>
<dbReference type="GO" id="GO:0005975">
    <property type="term" value="P:carbohydrate metabolic process"/>
    <property type="evidence" value="ECO:0007669"/>
    <property type="project" value="InterPro"/>
</dbReference>